<evidence type="ECO:0000313" key="3">
    <source>
        <dbReference type="Proteomes" id="UP001652564"/>
    </source>
</evidence>
<accession>A0ABT2ZRI1</accession>
<dbReference type="PANTHER" id="PTHR30386">
    <property type="entry name" value="MEMBRANE FUSION SUBUNIT OF EMRAB-TOLC MULTIDRUG EFFLUX PUMP"/>
    <property type="match status" value="1"/>
</dbReference>
<keyword evidence="3" id="KW-1185">Reference proteome</keyword>
<protein>
    <submittedName>
        <fullName evidence="2">HlyD family efflux transporter periplasmic adaptor subunit</fullName>
    </submittedName>
</protein>
<comment type="caution">
    <text evidence="2">The sequence shown here is derived from an EMBL/GenBank/DDBJ whole genome shotgun (WGS) entry which is preliminary data.</text>
</comment>
<dbReference type="EMBL" id="JAOWKZ010000004">
    <property type="protein sequence ID" value="MCV2873717.1"/>
    <property type="molecule type" value="Genomic_DNA"/>
</dbReference>
<name>A0ABT2ZRI1_9RHOB</name>
<dbReference type="PANTHER" id="PTHR30386:SF17">
    <property type="entry name" value="ALKALINE PROTEASE SECRETION PROTEIN APRE"/>
    <property type="match status" value="1"/>
</dbReference>
<feature type="domain" description="AprE-like beta-barrel" evidence="1">
    <location>
        <begin position="75"/>
        <end position="164"/>
    </location>
</feature>
<dbReference type="Pfam" id="PF26002">
    <property type="entry name" value="Beta-barrel_AprE"/>
    <property type="match status" value="1"/>
</dbReference>
<dbReference type="InterPro" id="IPR050739">
    <property type="entry name" value="MFP"/>
</dbReference>
<reference evidence="2 3" key="1">
    <citation type="submission" date="2022-10" db="EMBL/GenBank/DDBJ databases">
        <title>Defluviimonas sp. nov., isolated from ocean surface sediments.</title>
        <authorList>
            <person name="He W."/>
            <person name="Wang L."/>
            <person name="Zhang D.-F."/>
        </authorList>
    </citation>
    <scope>NUCLEOTIDE SEQUENCE [LARGE SCALE GENOMIC DNA]</scope>
    <source>
        <strain evidence="2 3">WL0050</strain>
    </source>
</reference>
<proteinExistence type="predicted"/>
<gene>
    <name evidence="2" type="ORF">OEZ71_15570</name>
</gene>
<organism evidence="2 3">
    <name type="scientific">Albidovulum litorale</name>
    <dbReference type="NCBI Taxonomy" id="2984134"/>
    <lineage>
        <taxon>Bacteria</taxon>
        <taxon>Pseudomonadati</taxon>
        <taxon>Pseudomonadota</taxon>
        <taxon>Alphaproteobacteria</taxon>
        <taxon>Rhodobacterales</taxon>
        <taxon>Paracoccaceae</taxon>
        <taxon>Albidovulum</taxon>
    </lineage>
</organism>
<dbReference type="InterPro" id="IPR058982">
    <property type="entry name" value="Beta-barrel_AprE"/>
</dbReference>
<dbReference type="Gene3D" id="2.40.30.170">
    <property type="match status" value="1"/>
</dbReference>
<dbReference type="Proteomes" id="UP001652564">
    <property type="component" value="Unassembled WGS sequence"/>
</dbReference>
<dbReference type="RefSeq" id="WP_263740953.1">
    <property type="nucleotide sequence ID" value="NZ_JAOWKZ010000004.1"/>
</dbReference>
<evidence type="ECO:0000313" key="2">
    <source>
        <dbReference type="EMBL" id="MCV2873717.1"/>
    </source>
</evidence>
<evidence type="ECO:0000259" key="1">
    <source>
        <dbReference type="Pfam" id="PF26002"/>
    </source>
</evidence>
<dbReference type="PRINTS" id="PR01490">
    <property type="entry name" value="RTXTOXIND"/>
</dbReference>
<sequence length="187" mass="20837">MGADVRQKASEQLTEVRRALGEVQSELPSRRDILERTIVRSQIAGTVMNMRVTTVTGVIEPGQPILDIVPNDADLVIDAKIRPTDIDDVQPGMQARVLLTAYRQRSMPQIHGQLRSVSADRFTDSRTGEAYFLAKIVVDPAELTSLSDVRLNAGMPADVMILTGDRTLFEYLAQPLSESLWRSFREN</sequence>